<keyword evidence="9" id="KW-0238">DNA-binding</keyword>
<dbReference type="InterPro" id="IPR027417">
    <property type="entry name" value="P-loop_NTPase"/>
</dbReference>
<evidence type="ECO:0000313" key="15">
    <source>
        <dbReference type="Proteomes" id="UP000799421"/>
    </source>
</evidence>
<feature type="domain" description="Helicase ATP-binding" evidence="12">
    <location>
        <begin position="548"/>
        <end position="715"/>
    </location>
</feature>
<dbReference type="PROSITE" id="PS51194">
    <property type="entry name" value="HELICASE_CTER"/>
    <property type="match status" value="1"/>
</dbReference>
<dbReference type="SMART" id="SM00487">
    <property type="entry name" value="DEXDc"/>
    <property type="match status" value="1"/>
</dbReference>
<keyword evidence="7" id="KW-0067">ATP-binding</keyword>
<feature type="region of interest" description="Disordered" evidence="11">
    <location>
        <begin position="47"/>
        <end position="150"/>
    </location>
</feature>
<evidence type="ECO:0000256" key="8">
    <source>
        <dbReference type="ARBA" id="ARBA00022853"/>
    </source>
</evidence>
<evidence type="ECO:0000256" key="5">
    <source>
        <dbReference type="ARBA" id="ARBA00022801"/>
    </source>
</evidence>
<proteinExistence type="inferred from homology"/>
<sequence>MTSDGCDARKRVKVAGHTYRSDAIDDGFETQPTLPLASHNMLKTQTQPLTTQPTHSWHLDPQSSDVLVERSSPTPPGSPVQLPTPRGRCNAGSLLARSLGPPGTTFHPPTKRPAPDSDSEDMPVHHSSDDGETQGDIQPTNFTRGGRAFGLANIPESPATLSDGRTFFKSLLDTFSFQGDNQAASATPSRGRRAAQQWASSPVRYTSIQDVPDASVRGKVKSMLDVFPTKTIDACYNALARHAGNYEQALRNLRDASPSSDTDELASATPPARRGLLMSKQQPRTVVKQQVKVPSKTIAEKYGVNQKPLPSTSIEVLDYGVAFANKKRRRLTRMRPNTVSSSPLGQASPKSRGSNVEEEFDSGIVQDQSEADEAVVTAVELRLLKFLNECTIGDLVDLSAQPERDIRFLLDSRPFSTLDAVREVKYVGETKSGKKSKARPLGDKVVDICLDTWKGYNAVDELVAECEKLAKPIQSALKGWGIGDSDGRGELHMMKLDETQDSGIGTPLSSCRSSPGLLQRKSRFLQQPSNMGEVELKDYQLVGLNWLNLLWSQKLSCILADDMGLGKTCQVIAFLAHLQQQKVDGVHLVIVPGSTLENWLREFARFAPSLNVVPYYGSQSQRYQQQEQIDQEFDSIDVVVTTYDMSVKPIDNKFLRKLEPAVCVYDEAHQLRNPTSNRYEQLTRIKSDFRILLTGTPLQNNLQELVSILAFIMPDMFKDKRDDLNMIFKHKASTKESNHAALLSAERIDRARMMMTPFILRRKKLQVLDLPTKHSRIEWCQMTNVQAECYNGSLNEARRLVTEGKKHKGGRDGSSNLLMALRMAALHPLLARRLYDDKIIDKIVKLLAQSEEYGGNSPEKIRAYLTDESNTGVSLKGGDYALHRFCADPHRPFLHKYALKNEEWMDSGKVQKFKELVGGYAANGDRVLVFSQFTTLMDILEAVLETLQIKFMRLDGSTPMDTRQDMIDQFTRDESISVFLLSTKAGGAGINLACANKVIIFDSGFNPQDDVQAENRAHRVGQTREVEVVRMVTKGTIEEQIHALGASKLALDERVAGEGEDGPQAEKNGEDAVKKMLFESLEM</sequence>
<keyword evidence="4" id="KW-0547">Nucleotide-binding</keyword>
<dbReference type="AlphaFoldDB" id="A0A6A7BUB9"/>
<dbReference type="GO" id="GO:0005694">
    <property type="term" value="C:chromosome"/>
    <property type="evidence" value="ECO:0007669"/>
    <property type="project" value="UniProtKB-ARBA"/>
</dbReference>
<dbReference type="GO" id="GO:0140658">
    <property type="term" value="F:ATP-dependent chromatin remodeler activity"/>
    <property type="evidence" value="ECO:0007669"/>
    <property type="project" value="UniProtKB-ARBA"/>
</dbReference>
<evidence type="ECO:0000313" key="14">
    <source>
        <dbReference type="EMBL" id="KAF2858794.1"/>
    </source>
</evidence>
<evidence type="ECO:0000256" key="3">
    <source>
        <dbReference type="ARBA" id="ARBA00012551"/>
    </source>
</evidence>
<evidence type="ECO:0000256" key="7">
    <source>
        <dbReference type="ARBA" id="ARBA00022840"/>
    </source>
</evidence>
<comment type="subcellular location">
    <subcellularLocation>
        <location evidence="1">Nucleus</location>
    </subcellularLocation>
</comment>
<dbReference type="SUPFAM" id="SSF52540">
    <property type="entry name" value="P-loop containing nucleoside triphosphate hydrolases"/>
    <property type="match status" value="2"/>
</dbReference>
<feature type="compositionally biased region" description="Polar residues" evidence="11">
    <location>
        <begin position="335"/>
        <end position="354"/>
    </location>
</feature>
<keyword evidence="15" id="KW-1185">Reference proteome</keyword>
<dbReference type="GO" id="GO:0003678">
    <property type="term" value="F:DNA helicase activity"/>
    <property type="evidence" value="ECO:0007669"/>
    <property type="project" value="UniProtKB-EC"/>
</dbReference>
<evidence type="ECO:0000256" key="4">
    <source>
        <dbReference type="ARBA" id="ARBA00022741"/>
    </source>
</evidence>
<protein>
    <recommendedName>
        <fullName evidence="3">DNA helicase</fullName>
        <ecNumber evidence="3">3.6.4.12</ecNumber>
    </recommendedName>
</protein>
<dbReference type="InterPro" id="IPR038718">
    <property type="entry name" value="SNF2-like_sf"/>
</dbReference>
<dbReference type="InterPro" id="IPR000330">
    <property type="entry name" value="SNF2_N"/>
</dbReference>
<dbReference type="Proteomes" id="UP000799421">
    <property type="component" value="Unassembled WGS sequence"/>
</dbReference>
<dbReference type="GO" id="GO:0005634">
    <property type="term" value="C:nucleus"/>
    <property type="evidence" value="ECO:0007669"/>
    <property type="project" value="UniProtKB-SubCell"/>
</dbReference>
<dbReference type="EMBL" id="MU006003">
    <property type="protein sequence ID" value="KAF2858794.1"/>
    <property type="molecule type" value="Genomic_DNA"/>
</dbReference>
<gene>
    <name evidence="14" type="ORF">K470DRAFT_259505</name>
</gene>
<evidence type="ECO:0000259" key="13">
    <source>
        <dbReference type="PROSITE" id="PS51194"/>
    </source>
</evidence>
<dbReference type="PROSITE" id="PS51192">
    <property type="entry name" value="HELICASE_ATP_BIND_1"/>
    <property type="match status" value="1"/>
</dbReference>
<name>A0A6A7BUB9_9PEZI</name>
<evidence type="ECO:0000256" key="2">
    <source>
        <dbReference type="ARBA" id="ARBA00007025"/>
    </source>
</evidence>
<feature type="region of interest" description="Disordered" evidence="11">
    <location>
        <begin position="331"/>
        <end position="357"/>
    </location>
</feature>
<dbReference type="InterPro" id="IPR014001">
    <property type="entry name" value="Helicase_ATP-bd"/>
</dbReference>
<dbReference type="Gene3D" id="3.40.50.300">
    <property type="entry name" value="P-loop containing nucleotide triphosphate hydrolases"/>
    <property type="match status" value="2"/>
</dbReference>
<evidence type="ECO:0000256" key="10">
    <source>
        <dbReference type="ARBA" id="ARBA00023242"/>
    </source>
</evidence>
<dbReference type="Pfam" id="PF00176">
    <property type="entry name" value="SNF2-rel_dom"/>
    <property type="match status" value="1"/>
</dbReference>
<dbReference type="CDD" id="cd18793">
    <property type="entry name" value="SF2_C_SNF"/>
    <property type="match status" value="1"/>
</dbReference>
<feature type="region of interest" description="Disordered" evidence="11">
    <location>
        <begin position="255"/>
        <end position="283"/>
    </location>
</feature>
<dbReference type="InterPro" id="IPR001650">
    <property type="entry name" value="Helicase_C-like"/>
</dbReference>
<feature type="domain" description="Helicase C-terminal" evidence="13">
    <location>
        <begin position="912"/>
        <end position="1070"/>
    </location>
</feature>
<keyword evidence="5" id="KW-0378">Hydrolase</keyword>
<dbReference type="SMART" id="SM00490">
    <property type="entry name" value="HELICc"/>
    <property type="match status" value="1"/>
</dbReference>
<reference evidence="14" key="1">
    <citation type="journal article" date="2020" name="Stud. Mycol.">
        <title>101 Dothideomycetes genomes: a test case for predicting lifestyles and emergence of pathogens.</title>
        <authorList>
            <person name="Haridas S."/>
            <person name="Albert R."/>
            <person name="Binder M."/>
            <person name="Bloem J."/>
            <person name="Labutti K."/>
            <person name="Salamov A."/>
            <person name="Andreopoulos B."/>
            <person name="Baker S."/>
            <person name="Barry K."/>
            <person name="Bills G."/>
            <person name="Bluhm B."/>
            <person name="Cannon C."/>
            <person name="Castanera R."/>
            <person name="Culley D."/>
            <person name="Daum C."/>
            <person name="Ezra D."/>
            <person name="Gonzalez J."/>
            <person name="Henrissat B."/>
            <person name="Kuo A."/>
            <person name="Liang C."/>
            <person name="Lipzen A."/>
            <person name="Lutzoni F."/>
            <person name="Magnuson J."/>
            <person name="Mondo S."/>
            <person name="Nolan M."/>
            <person name="Ohm R."/>
            <person name="Pangilinan J."/>
            <person name="Park H.-J."/>
            <person name="Ramirez L."/>
            <person name="Alfaro M."/>
            <person name="Sun H."/>
            <person name="Tritt A."/>
            <person name="Yoshinaga Y."/>
            <person name="Zwiers L.-H."/>
            <person name="Turgeon B."/>
            <person name="Goodwin S."/>
            <person name="Spatafora J."/>
            <person name="Crous P."/>
            <person name="Grigoriev I."/>
        </authorList>
    </citation>
    <scope>NUCLEOTIDE SEQUENCE</scope>
    <source>
        <strain evidence="14">CBS 480.64</strain>
    </source>
</reference>
<keyword evidence="6" id="KW-0347">Helicase</keyword>
<dbReference type="FunFam" id="3.40.50.10810:FF:000014">
    <property type="entry name" value="SWI/SNF-related matrix-associated actin-dependent regulator of chromatin subfamily A containing DEAD/H box 1"/>
    <property type="match status" value="1"/>
</dbReference>
<evidence type="ECO:0000259" key="12">
    <source>
        <dbReference type="PROSITE" id="PS51192"/>
    </source>
</evidence>
<accession>A0A6A7BUB9</accession>
<dbReference type="PANTHER" id="PTHR10799">
    <property type="entry name" value="SNF2/RAD54 HELICASE FAMILY"/>
    <property type="match status" value="1"/>
</dbReference>
<dbReference type="InterPro" id="IPR049730">
    <property type="entry name" value="SNF2/RAD54-like_C"/>
</dbReference>
<dbReference type="GO" id="GO:0016787">
    <property type="term" value="F:hydrolase activity"/>
    <property type="evidence" value="ECO:0007669"/>
    <property type="project" value="UniProtKB-KW"/>
</dbReference>
<dbReference type="EC" id="3.6.4.12" evidence="3"/>
<evidence type="ECO:0000256" key="6">
    <source>
        <dbReference type="ARBA" id="ARBA00022806"/>
    </source>
</evidence>
<dbReference type="GO" id="GO:0005524">
    <property type="term" value="F:ATP binding"/>
    <property type="evidence" value="ECO:0007669"/>
    <property type="project" value="UniProtKB-KW"/>
</dbReference>
<evidence type="ECO:0000256" key="11">
    <source>
        <dbReference type="SAM" id="MobiDB-lite"/>
    </source>
</evidence>
<evidence type="ECO:0000256" key="1">
    <source>
        <dbReference type="ARBA" id="ARBA00004123"/>
    </source>
</evidence>
<comment type="similarity">
    <text evidence="2">Belongs to the SNF2/RAD54 helicase family.</text>
</comment>
<keyword evidence="8" id="KW-0156">Chromatin regulator</keyword>
<organism evidence="14 15">
    <name type="scientific">Piedraia hortae CBS 480.64</name>
    <dbReference type="NCBI Taxonomy" id="1314780"/>
    <lineage>
        <taxon>Eukaryota</taxon>
        <taxon>Fungi</taxon>
        <taxon>Dikarya</taxon>
        <taxon>Ascomycota</taxon>
        <taxon>Pezizomycotina</taxon>
        <taxon>Dothideomycetes</taxon>
        <taxon>Dothideomycetidae</taxon>
        <taxon>Capnodiales</taxon>
        <taxon>Piedraiaceae</taxon>
        <taxon>Piedraia</taxon>
    </lineage>
</organism>
<keyword evidence="10" id="KW-0539">Nucleus</keyword>
<dbReference type="Pfam" id="PF00271">
    <property type="entry name" value="Helicase_C"/>
    <property type="match status" value="1"/>
</dbReference>
<dbReference type="Gene3D" id="3.40.50.10810">
    <property type="entry name" value="Tandem AAA-ATPase domain"/>
    <property type="match status" value="1"/>
</dbReference>
<dbReference type="GO" id="GO:0003677">
    <property type="term" value="F:DNA binding"/>
    <property type="evidence" value="ECO:0007669"/>
    <property type="project" value="UniProtKB-KW"/>
</dbReference>
<dbReference type="OrthoDB" id="5857104at2759"/>
<evidence type="ECO:0000256" key="9">
    <source>
        <dbReference type="ARBA" id="ARBA00023125"/>
    </source>
</evidence>